<name>A0A1M5BI51_9BACT</name>
<reference evidence="9 10" key="1">
    <citation type="submission" date="2016-11" db="EMBL/GenBank/DDBJ databases">
        <authorList>
            <person name="Jaros S."/>
            <person name="Januszkiewicz K."/>
            <person name="Wedrychowicz H."/>
        </authorList>
    </citation>
    <scope>NUCLEOTIDE SEQUENCE [LARGE SCALE GENOMIC DNA]</scope>
    <source>
        <strain evidence="9 10">DSM 26910</strain>
    </source>
</reference>
<dbReference type="Proteomes" id="UP000184164">
    <property type="component" value="Unassembled WGS sequence"/>
</dbReference>
<dbReference type="InterPro" id="IPR033985">
    <property type="entry name" value="SusD-like_N"/>
</dbReference>
<dbReference type="InterPro" id="IPR012944">
    <property type="entry name" value="SusD_RagB_dom"/>
</dbReference>
<evidence type="ECO:0000313" key="10">
    <source>
        <dbReference type="Proteomes" id="UP000184164"/>
    </source>
</evidence>
<feature type="domain" description="SusD-like N-terminal" evidence="8">
    <location>
        <begin position="76"/>
        <end position="214"/>
    </location>
</feature>
<dbReference type="PROSITE" id="PS51257">
    <property type="entry name" value="PROKAR_LIPOPROTEIN"/>
    <property type="match status" value="1"/>
</dbReference>
<dbReference type="OrthoDB" id="618454at2"/>
<evidence type="ECO:0000313" key="9">
    <source>
        <dbReference type="EMBL" id="SHF42171.1"/>
    </source>
</evidence>
<sequence>MKKNIFLLLIITIFAFFTSCEDALETLPTGSVSEVIYWKSENDAILSVNAAYRELDGTGMVTLDAVTDIAMHAPSSSGYLYDVAVGTLDPTNNSISDYWSRYWVGVRKANDPINNIDKIETGDPDLLSRLKAEARFLRAYYYTMLSTLWGDVPLITEALDIQAQVSRTEKSKVVDFIISELDAISGVLPVSYTGNDIGRATRGAALALKAKVALYNGRYEIARDAAKAVMNLNIYDLYPDYEKLFWYEGQGCEEVIFDRSYAVGYAYTNYISRSASSLGGGSYIDPLRSFLLKHEYKGETDPENEYAGLDPRFGYNVLYPGAVMPNGAIYNSVPTSTTPDRIGASEDATQYGFNVRKGIDWAADGSNPTQSTLNFILIRYADVLLMYAEAKIELNEIDDSVYDAINRIRTRPTVEMPAISANKTQAELREIVRNERTVELAFEGLRLFDMNRWKIGAEKANPAQGIRYKNDAGEWTIFSRGLTRSFRADRDYLWPIPQEEVEVNPNIGQNPNYI</sequence>
<keyword evidence="4" id="KW-0472">Membrane</keyword>
<evidence type="ECO:0000256" key="3">
    <source>
        <dbReference type="ARBA" id="ARBA00022729"/>
    </source>
</evidence>
<dbReference type="AlphaFoldDB" id="A0A1M5BI51"/>
<accession>A0A1M5BI51</accession>
<keyword evidence="5" id="KW-0998">Cell outer membrane</keyword>
<evidence type="ECO:0000256" key="4">
    <source>
        <dbReference type="ARBA" id="ARBA00023136"/>
    </source>
</evidence>
<dbReference type="InterPro" id="IPR011990">
    <property type="entry name" value="TPR-like_helical_dom_sf"/>
</dbReference>
<dbReference type="SUPFAM" id="SSF48452">
    <property type="entry name" value="TPR-like"/>
    <property type="match status" value="1"/>
</dbReference>
<feature type="chain" id="PRO_5012251484" evidence="6">
    <location>
        <begin position="23"/>
        <end position="514"/>
    </location>
</feature>
<keyword evidence="3 6" id="KW-0732">Signal</keyword>
<evidence type="ECO:0000256" key="5">
    <source>
        <dbReference type="ARBA" id="ARBA00023237"/>
    </source>
</evidence>
<evidence type="ECO:0000256" key="6">
    <source>
        <dbReference type="SAM" id="SignalP"/>
    </source>
</evidence>
<dbReference type="EMBL" id="FQUM01000005">
    <property type="protein sequence ID" value="SHF42171.1"/>
    <property type="molecule type" value="Genomic_DNA"/>
</dbReference>
<keyword evidence="10" id="KW-1185">Reference proteome</keyword>
<organism evidence="9 10">
    <name type="scientific">Mariniphaga anaerophila</name>
    <dbReference type="NCBI Taxonomy" id="1484053"/>
    <lineage>
        <taxon>Bacteria</taxon>
        <taxon>Pseudomonadati</taxon>
        <taxon>Bacteroidota</taxon>
        <taxon>Bacteroidia</taxon>
        <taxon>Marinilabiliales</taxon>
        <taxon>Prolixibacteraceae</taxon>
        <taxon>Mariniphaga</taxon>
    </lineage>
</organism>
<evidence type="ECO:0000259" key="7">
    <source>
        <dbReference type="Pfam" id="PF07980"/>
    </source>
</evidence>
<dbReference type="Pfam" id="PF07980">
    <property type="entry name" value="SusD_RagB"/>
    <property type="match status" value="1"/>
</dbReference>
<feature type="signal peptide" evidence="6">
    <location>
        <begin position="1"/>
        <end position="22"/>
    </location>
</feature>
<feature type="domain" description="RagB/SusD" evidence="7">
    <location>
        <begin position="253"/>
        <end position="513"/>
    </location>
</feature>
<evidence type="ECO:0000259" key="8">
    <source>
        <dbReference type="Pfam" id="PF14322"/>
    </source>
</evidence>
<dbReference type="STRING" id="1484053.SAMN05444274_105159"/>
<dbReference type="Gene3D" id="1.25.40.390">
    <property type="match status" value="1"/>
</dbReference>
<protein>
    <submittedName>
        <fullName evidence="9">Starch-binding associating with outer membrane</fullName>
    </submittedName>
</protein>
<gene>
    <name evidence="9" type="ORF">SAMN05444274_105159</name>
</gene>
<evidence type="ECO:0000256" key="2">
    <source>
        <dbReference type="ARBA" id="ARBA00006275"/>
    </source>
</evidence>
<proteinExistence type="inferred from homology"/>
<comment type="similarity">
    <text evidence="2">Belongs to the SusD family.</text>
</comment>
<evidence type="ECO:0000256" key="1">
    <source>
        <dbReference type="ARBA" id="ARBA00004442"/>
    </source>
</evidence>
<dbReference type="GO" id="GO:0009279">
    <property type="term" value="C:cell outer membrane"/>
    <property type="evidence" value="ECO:0007669"/>
    <property type="project" value="UniProtKB-SubCell"/>
</dbReference>
<dbReference type="RefSeq" id="WP_073002002.1">
    <property type="nucleotide sequence ID" value="NZ_FQUM01000005.1"/>
</dbReference>
<dbReference type="Pfam" id="PF14322">
    <property type="entry name" value="SusD-like_3"/>
    <property type="match status" value="1"/>
</dbReference>
<comment type="subcellular location">
    <subcellularLocation>
        <location evidence="1">Cell outer membrane</location>
    </subcellularLocation>
</comment>